<name>A0A928VQ29_9CYAN</name>
<protein>
    <submittedName>
        <fullName evidence="1">Uncharacterized protein</fullName>
    </submittedName>
</protein>
<organism evidence="1 2">
    <name type="scientific">Romeriopsis navalis LEGE 11480</name>
    <dbReference type="NCBI Taxonomy" id="2777977"/>
    <lineage>
        <taxon>Bacteria</taxon>
        <taxon>Bacillati</taxon>
        <taxon>Cyanobacteriota</taxon>
        <taxon>Cyanophyceae</taxon>
        <taxon>Leptolyngbyales</taxon>
        <taxon>Leptolyngbyaceae</taxon>
        <taxon>Romeriopsis</taxon>
        <taxon>Romeriopsis navalis</taxon>
    </lineage>
</organism>
<evidence type="ECO:0000313" key="2">
    <source>
        <dbReference type="Proteomes" id="UP000625316"/>
    </source>
</evidence>
<dbReference type="EMBL" id="JADEXQ010000119">
    <property type="protein sequence ID" value="MBE9032683.1"/>
    <property type="molecule type" value="Genomic_DNA"/>
</dbReference>
<comment type="caution">
    <text evidence="1">The sequence shown here is derived from an EMBL/GenBank/DDBJ whole genome shotgun (WGS) entry which is preliminary data.</text>
</comment>
<dbReference type="AlphaFoldDB" id="A0A928VQ29"/>
<accession>A0A928VQ29</accession>
<keyword evidence="2" id="KW-1185">Reference proteome</keyword>
<dbReference type="RefSeq" id="WP_264327501.1">
    <property type="nucleotide sequence ID" value="NZ_JADEXQ010000119.1"/>
</dbReference>
<evidence type="ECO:0000313" key="1">
    <source>
        <dbReference type="EMBL" id="MBE9032683.1"/>
    </source>
</evidence>
<reference evidence="1" key="1">
    <citation type="submission" date="2020-10" db="EMBL/GenBank/DDBJ databases">
        <authorList>
            <person name="Castelo-Branco R."/>
            <person name="Eusebio N."/>
            <person name="Adriana R."/>
            <person name="Vieira A."/>
            <person name="Brugerolle De Fraissinette N."/>
            <person name="Rezende De Castro R."/>
            <person name="Schneider M.P."/>
            <person name="Vasconcelos V."/>
            <person name="Leao P.N."/>
        </authorList>
    </citation>
    <scope>NUCLEOTIDE SEQUENCE</scope>
    <source>
        <strain evidence="1">LEGE 11480</strain>
    </source>
</reference>
<sequence>MSISSHASEIPAGAAANPEVWNGLKLAIAGSTGFERWKQDRKVDAETSETSLDALVHRYLRETLETLAY</sequence>
<dbReference type="Proteomes" id="UP000625316">
    <property type="component" value="Unassembled WGS sequence"/>
</dbReference>
<gene>
    <name evidence="1" type="ORF">IQ266_23380</name>
</gene>
<proteinExistence type="predicted"/>